<reference evidence="4" key="1">
    <citation type="journal article" date="2019" name="Int. J. Syst. Evol. Microbiol.">
        <title>The Global Catalogue of Microorganisms (GCM) 10K type strain sequencing project: providing services to taxonomists for standard genome sequencing and annotation.</title>
        <authorList>
            <consortium name="The Broad Institute Genomics Platform"/>
            <consortium name="The Broad Institute Genome Sequencing Center for Infectious Disease"/>
            <person name="Wu L."/>
            <person name="Ma J."/>
        </authorList>
    </citation>
    <scope>NUCLEOTIDE SEQUENCE [LARGE SCALE GENOMIC DNA]</scope>
    <source>
        <strain evidence="4">JCM 31696</strain>
    </source>
</reference>
<dbReference type="InterPro" id="IPR007278">
    <property type="entry name" value="DUF397"/>
</dbReference>
<organism evidence="3 4">
    <name type="scientific">Actinomadura adrarensis</name>
    <dbReference type="NCBI Taxonomy" id="1819600"/>
    <lineage>
        <taxon>Bacteria</taxon>
        <taxon>Bacillati</taxon>
        <taxon>Actinomycetota</taxon>
        <taxon>Actinomycetes</taxon>
        <taxon>Streptosporangiales</taxon>
        <taxon>Thermomonosporaceae</taxon>
        <taxon>Actinomadura</taxon>
    </lineage>
</organism>
<accession>A0ABW3C915</accession>
<keyword evidence="4" id="KW-1185">Reference proteome</keyword>
<sequence length="69" mass="7485">MNSSQFAWRKSSHSADEGQCVEAGVWSTPAPATAPESRYALRDSKDPDGSILSLTSHEWASLLHTIKAL</sequence>
<dbReference type="Proteomes" id="UP001597083">
    <property type="component" value="Unassembled WGS sequence"/>
</dbReference>
<feature type="region of interest" description="Disordered" evidence="1">
    <location>
        <begin position="1"/>
        <end position="34"/>
    </location>
</feature>
<dbReference type="Pfam" id="PF04149">
    <property type="entry name" value="DUF397"/>
    <property type="match status" value="1"/>
</dbReference>
<evidence type="ECO:0000313" key="4">
    <source>
        <dbReference type="Proteomes" id="UP001597083"/>
    </source>
</evidence>
<evidence type="ECO:0000259" key="2">
    <source>
        <dbReference type="Pfam" id="PF04149"/>
    </source>
</evidence>
<evidence type="ECO:0000313" key="3">
    <source>
        <dbReference type="EMBL" id="MFD0850990.1"/>
    </source>
</evidence>
<proteinExistence type="predicted"/>
<feature type="domain" description="DUF397" evidence="2">
    <location>
        <begin position="7"/>
        <end position="67"/>
    </location>
</feature>
<gene>
    <name evidence="3" type="ORF">ACFQ07_02040</name>
</gene>
<evidence type="ECO:0000256" key="1">
    <source>
        <dbReference type="SAM" id="MobiDB-lite"/>
    </source>
</evidence>
<comment type="caution">
    <text evidence="3">The sequence shown here is derived from an EMBL/GenBank/DDBJ whole genome shotgun (WGS) entry which is preliminary data.</text>
</comment>
<name>A0ABW3C915_9ACTN</name>
<protein>
    <submittedName>
        <fullName evidence="3">DUF397 domain-containing protein</fullName>
    </submittedName>
</protein>
<dbReference type="EMBL" id="JBHTIR010000217">
    <property type="protein sequence ID" value="MFD0850990.1"/>
    <property type="molecule type" value="Genomic_DNA"/>
</dbReference>